<keyword evidence="3" id="KW-1185">Reference proteome</keyword>
<accession>A0A8T0TJQ2</accession>
<evidence type="ECO:0000313" key="3">
    <source>
        <dbReference type="Proteomes" id="UP000823388"/>
    </source>
</evidence>
<dbReference type="Proteomes" id="UP000823388">
    <property type="component" value="Chromosome 4K"/>
</dbReference>
<evidence type="ECO:0000256" key="1">
    <source>
        <dbReference type="SAM" id="MobiDB-lite"/>
    </source>
</evidence>
<comment type="caution">
    <text evidence="2">The sequence shown here is derived from an EMBL/GenBank/DDBJ whole genome shotgun (WGS) entry which is preliminary data.</text>
</comment>
<proteinExistence type="predicted"/>
<dbReference type="EMBL" id="CM029043">
    <property type="protein sequence ID" value="KAG2609898.1"/>
    <property type="molecule type" value="Genomic_DNA"/>
</dbReference>
<reference evidence="2" key="1">
    <citation type="submission" date="2020-05" db="EMBL/GenBank/DDBJ databases">
        <title>WGS assembly of Panicum virgatum.</title>
        <authorList>
            <person name="Lovell J.T."/>
            <person name="Jenkins J."/>
            <person name="Shu S."/>
            <person name="Juenger T.E."/>
            <person name="Schmutz J."/>
        </authorList>
    </citation>
    <scope>NUCLEOTIDE SEQUENCE</scope>
    <source>
        <strain evidence="2">AP13</strain>
    </source>
</reference>
<feature type="region of interest" description="Disordered" evidence="1">
    <location>
        <begin position="94"/>
        <end position="113"/>
    </location>
</feature>
<name>A0A8T0TJQ2_PANVG</name>
<organism evidence="2 3">
    <name type="scientific">Panicum virgatum</name>
    <name type="common">Blackwell switchgrass</name>
    <dbReference type="NCBI Taxonomy" id="38727"/>
    <lineage>
        <taxon>Eukaryota</taxon>
        <taxon>Viridiplantae</taxon>
        <taxon>Streptophyta</taxon>
        <taxon>Embryophyta</taxon>
        <taxon>Tracheophyta</taxon>
        <taxon>Spermatophyta</taxon>
        <taxon>Magnoliopsida</taxon>
        <taxon>Liliopsida</taxon>
        <taxon>Poales</taxon>
        <taxon>Poaceae</taxon>
        <taxon>PACMAD clade</taxon>
        <taxon>Panicoideae</taxon>
        <taxon>Panicodae</taxon>
        <taxon>Paniceae</taxon>
        <taxon>Panicinae</taxon>
        <taxon>Panicum</taxon>
        <taxon>Panicum sect. Hiantes</taxon>
    </lineage>
</organism>
<dbReference type="AlphaFoldDB" id="A0A8T0TJQ2"/>
<sequence length="134" mass="14386">MPLPRKISTRPSSISTSPHGEGRMSGGARPQRGNGTRRAPTHIVAAARAWLAEALAELPPSCSAASRSMPPTVPSQRSCRRQSRYVSAASRALLRRRGLSAPPRPAYPGHRGRGRLQLLCRGDAGAEPKLISYE</sequence>
<feature type="compositionally biased region" description="Low complexity" evidence="1">
    <location>
        <begin position="1"/>
        <end position="17"/>
    </location>
</feature>
<gene>
    <name evidence="2" type="ORF">PVAP13_4KG075400</name>
</gene>
<feature type="region of interest" description="Disordered" evidence="1">
    <location>
        <begin position="1"/>
        <end position="39"/>
    </location>
</feature>
<feature type="region of interest" description="Disordered" evidence="1">
    <location>
        <begin position="61"/>
        <end position="87"/>
    </location>
</feature>
<evidence type="ECO:0000313" key="2">
    <source>
        <dbReference type="EMBL" id="KAG2609898.1"/>
    </source>
</evidence>
<protein>
    <submittedName>
        <fullName evidence="2">Uncharacterized protein</fullName>
    </submittedName>
</protein>